<gene>
    <name evidence="3" type="ORF">MAR_013113</name>
</gene>
<name>A0ABY7G2C6_MYAAR</name>
<dbReference type="Proteomes" id="UP001164746">
    <property type="component" value="Chromosome 15"/>
</dbReference>
<keyword evidence="4" id="KW-1185">Reference proteome</keyword>
<feature type="compositionally biased region" description="Basic and acidic residues" evidence="2">
    <location>
        <begin position="50"/>
        <end position="59"/>
    </location>
</feature>
<feature type="coiled-coil region" evidence="1">
    <location>
        <begin position="166"/>
        <end position="230"/>
    </location>
</feature>
<evidence type="ECO:0008006" key="5">
    <source>
        <dbReference type="Google" id="ProtNLM"/>
    </source>
</evidence>
<keyword evidence="1" id="KW-0175">Coiled coil</keyword>
<dbReference type="EMBL" id="CP111026">
    <property type="protein sequence ID" value="WAR27409.1"/>
    <property type="molecule type" value="Genomic_DNA"/>
</dbReference>
<organism evidence="3 4">
    <name type="scientific">Mya arenaria</name>
    <name type="common">Soft-shell clam</name>
    <dbReference type="NCBI Taxonomy" id="6604"/>
    <lineage>
        <taxon>Eukaryota</taxon>
        <taxon>Metazoa</taxon>
        <taxon>Spiralia</taxon>
        <taxon>Lophotrochozoa</taxon>
        <taxon>Mollusca</taxon>
        <taxon>Bivalvia</taxon>
        <taxon>Autobranchia</taxon>
        <taxon>Heteroconchia</taxon>
        <taxon>Euheterodonta</taxon>
        <taxon>Imparidentia</taxon>
        <taxon>Neoheterodontei</taxon>
        <taxon>Myida</taxon>
        <taxon>Myoidea</taxon>
        <taxon>Myidae</taxon>
        <taxon>Mya</taxon>
    </lineage>
</organism>
<evidence type="ECO:0000313" key="3">
    <source>
        <dbReference type="EMBL" id="WAR27409.1"/>
    </source>
</evidence>
<accession>A0ABY7G2C6</accession>
<evidence type="ECO:0000313" key="4">
    <source>
        <dbReference type="Proteomes" id="UP001164746"/>
    </source>
</evidence>
<proteinExistence type="predicted"/>
<sequence>MSYSALSKKNRNPYETLERMLNKTTLSTQRVAHSNIVDLGAHMVSSKAGDFQEEHERELQNAVDESEERATRELKAALKRMREDKEDEKNRALRNQKDYYEKIARRVEEQRNRAEEERERELTRKFEREKEEALNEQWHQCERRKEEAVALACEELTRKLRHEFAIEKEQAIAEALQIAKEKYQIRERNTIEKTRRECQEEARQEAERVAKLHQQDIDRCNERYDLLERKWLREVDQRKNVEQDFRELQDDYRRFMDYTDGMFHSDYLMQLRHMGQKLAEKQIKPVSYEDIEKQFGSQDDEIDF</sequence>
<feature type="region of interest" description="Disordered" evidence="2">
    <location>
        <begin position="47"/>
        <end position="70"/>
    </location>
</feature>
<protein>
    <recommendedName>
        <fullName evidence="5">Meiosis-specific nuclear structural protein 1</fullName>
    </recommendedName>
</protein>
<reference evidence="3" key="1">
    <citation type="submission" date="2022-11" db="EMBL/GenBank/DDBJ databases">
        <title>Centuries of genome instability and evolution in soft-shell clam transmissible cancer (bioRxiv).</title>
        <authorList>
            <person name="Hart S.F.M."/>
            <person name="Yonemitsu M.A."/>
            <person name="Giersch R.M."/>
            <person name="Beal B.F."/>
            <person name="Arriagada G."/>
            <person name="Davis B.W."/>
            <person name="Ostrander E.A."/>
            <person name="Goff S.P."/>
            <person name="Metzger M.J."/>
        </authorList>
    </citation>
    <scope>NUCLEOTIDE SEQUENCE</scope>
    <source>
        <strain evidence="3">MELC-2E11</strain>
        <tissue evidence="3">Siphon/mantle</tissue>
    </source>
</reference>
<evidence type="ECO:0000256" key="2">
    <source>
        <dbReference type="SAM" id="MobiDB-lite"/>
    </source>
</evidence>
<evidence type="ECO:0000256" key="1">
    <source>
        <dbReference type="SAM" id="Coils"/>
    </source>
</evidence>